<keyword evidence="5" id="KW-0472">Membrane</keyword>
<protein>
    <submittedName>
        <fullName evidence="6">ALBINO3-like protein 3, mitochondrial</fullName>
    </submittedName>
</protein>
<dbReference type="InterPro" id="IPR001708">
    <property type="entry name" value="YidC/ALB3/OXA1/COX18"/>
</dbReference>
<dbReference type="AlphaFoldDB" id="A0AAW2UDG1"/>
<reference evidence="6" key="1">
    <citation type="submission" date="2020-06" db="EMBL/GenBank/DDBJ databases">
        <authorList>
            <person name="Li T."/>
            <person name="Hu X."/>
            <person name="Zhang T."/>
            <person name="Song X."/>
            <person name="Zhang H."/>
            <person name="Dai N."/>
            <person name="Sheng W."/>
            <person name="Hou X."/>
            <person name="Wei L."/>
        </authorList>
    </citation>
    <scope>NUCLEOTIDE SEQUENCE</scope>
    <source>
        <strain evidence="6">KEN1</strain>
        <tissue evidence="6">Leaf</tissue>
    </source>
</reference>
<dbReference type="GO" id="GO:0032979">
    <property type="term" value="P:protein insertion into mitochondrial inner membrane from matrix"/>
    <property type="evidence" value="ECO:0007669"/>
    <property type="project" value="TreeGrafter"/>
</dbReference>
<proteinExistence type="inferred from homology"/>
<evidence type="ECO:0000256" key="1">
    <source>
        <dbReference type="ARBA" id="ARBA00004141"/>
    </source>
</evidence>
<reference evidence="6" key="2">
    <citation type="journal article" date="2024" name="Plant">
        <title>Genomic evolution and insights into agronomic trait innovations of Sesamum species.</title>
        <authorList>
            <person name="Miao H."/>
            <person name="Wang L."/>
            <person name="Qu L."/>
            <person name="Liu H."/>
            <person name="Sun Y."/>
            <person name="Le M."/>
            <person name="Wang Q."/>
            <person name="Wei S."/>
            <person name="Zheng Y."/>
            <person name="Lin W."/>
            <person name="Duan Y."/>
            <person name="Cao H."/>
            <person name="Xiong S."/>
            <person name="Wang X."/>
            <person name="Wei L."/>
            <person name="Li C."/>
            <person name="Ma Q."/>
            <person name="Ju M."/>
            <person name="Zhao R."/>
            <person name="Li G."/>
            <person name="Mu C."/>
            <person name="Tian Q."/>
            <person name="Mei H."/>
            <person name="Zhang T."/>
            <person name="Gao T."/>
            <person name="Zhang H."/>
        </authorList>
    </citation>
    <scope>NUCLEOTIDE SEQUENCE</scope>
    <source>
        <strain evidence="6">KEN1</strain>
    </source>
</reference>
<sequence>MIRFFQYKLSYRCSMLITMLLACLGKHDTLYLISLCASTSTHMRARPKAWGMWLLKISFVGLPLYEYLHLIAGVCDDSETAKVPCFFLWIMSVRRMSLDHHPGFDSGGILWFQDLTVYPHGVLGPIVPLIIAGLHFTNVQISFQKSSLQHIPGTLGLLAKIYRIYLQLLTLPILIATFNVPQGSLVYWLTNGSLSLIQYSVKILTDGRRDTAIGLLRLALEKDPDHARALLIMGQTLLQNKQFAEAAESLESAISKLLVAGHPTEVEKIDLLILSSQWAGIANIRQGKMEEGLLHLERIAQLEEPEGPKIKAHYYDGLFMLSRSNLASSALLNVDRKAEALKYLQMCAAYDPAYNAYFELLETDSTDFASDLASSRRDF</sequence>
<comment type="subcellular location">
    <subcellularLocation>
        <location evidence="1">Membrane</location>
        <topology evidence="1">Multi-pass membrane protein</topology>
    </subcellularLocation>
</comment>
<dbReference type="PANTHER" id="PTHR12428:SF65">
    <property type="entry name" value="CYTOCHROME C OXIDASE ASSEMBLY PROTEIN COX18, MITOCHONDRIAL"/>
    <property type="match status" value="1"/>
</dbReference>
<dbReference type="PROSITE" id="PS51257">
    <property type="entry name" value="PROKAR_LIPOPROTEIN"/>
    <property type="match status" value="1"/>
</dbReference>
<dbReference type="EMBL" id="JACGWN010000012">
    <property type="protein sequence ID" value="KAL0414959.1"/>
    <property type="molecule type" value="Genomic_DNA"/>
</dbReference>
<name>A0AAW2UDG1_9LAMI</name>
<evidence type="ECO:0000313" key="6">
    <source>
        <dbReference type="EMBL" id="KAL0414959.1"/>
    </source>
</evidence>
<comment type="caution">
    <text evidence="6">The sequence shown here is derived from an EMBL/GenBank/DDBJ whole genome shotgun (WGS) entry which is preliminary data.</text>
</comment>
<dbReference type="PANTHER" id="PTHR12428">
    <property type="entry name" value="OXA1"/>
    <property type="match status" value="1"/>
</dbReference>
<dbReference type="Gene3D" id="1.25.40.10">
    <property type="entry name" value="Tetratricopeptide repeat domain"/>
    <property type="match status" value="1"/>
</dbReference>
<evidence type="ECO:0000256" key="3">
    <source>
        <dbReference type="ARBA" id="ARBA00022692"/>
    </source>
</evidence>
<comment type="similarity">
    <text evidence="2">Belongs to the OXA1/ALB3/YidC (TC 2.A.9.2) family.</text>
</comment>
<dbReference type="GO" id="GO:0005743">
    <property type="term" value="C:mitochondrial inner membrane"/>
    <property type="evidence" value="ECO:0007669"/>
    <property type="project" value="TreeGrafter"/>
</dbReference>
<evidence type="ECO:0000256" key="4">
    <source>
        <dbReference type="ARBA" id="ARBA00022989"/>
    </source>
</evidence>
<accession>A0AAW2UDG1</accession>
<dbReference type="GO" id="GO:0032977">
    <property type="term" value="F:membrane insertase activity"/>
    <property type="evidence" value="ECO:0007669"/>
    <property type="project" value="InterPro"/>
</dbReference>
<dbReference type="InterPro" id="IPR011990">
    <property type="entry name" value="TPR-like_helical_dom_sf"/>
</dbReference>
<keyword evidence="3" id="KW-0812">Transmembrane</keyword>
<evidence type="ECO:0000256" key="2">
    <source>
        <dbReference type="ARBA" id="ARBA00010583"/>
    </source>
</evidence>
<dbReference type="Pfam" id="PF14559">
    <property type="entry name" value="TPR_19"/>
    <property type="match status" value="1"/>
</dbReference>
<keyword evidence="4" id="KW-1133">Transmembrane helix</keyword>
<organism evidence="6">
    <name type="scientific">Sesamum latifolium</name>
    <dbReference type="NCBI Taxonomy" id="2727402"/>
    <lineage>
        <taxon>Eukaryota</taxon>
        <taxon>Viridiplantae</taxon>
        <taxon>Streptophyta</taxon>
        <taxon>Embryophyta</taxon>
        <taxon>Tracheophyta</taxon>
        <taxon>Spermatophyta</taxon>
        <taxon>Magnoliopsida</taxon>
        <taxon>eudicotyledons</taxon>
        <taxon>Gunneridae</taxon>
        <taxon>Pentapetalae</taxon>
        <taxon>asterids</taxon>
        <taxon>lamiids</taxon>
        <taxon>Lamiales</taxon>
        <taxon>Pedaliaceae</taxon>
        <taxon>Sesamum</taxon>
    </lineage>
</organism>
<evidence type="ECO:0000256" key="5">
    <source>
        <dbReference type="ARBA" id="ARBA00023136"/>
    </source>
</evidence>
<dbReference type="SUPFAM" id="SSF48452">
    <property type="entry name" value="TPR-like"/>
    <property type="match status" value="1"/>
</dbReference>
<gene>
    <name evidence="6" type="ORF">Slati_3327800</name>
</gene>